<dbReference type="GO" id="GO:0006351">
    <property type="term" value="P:DNA-templated transcription"/>
    <property type="evidence" value="ECO:0007669"/>
    <property type="project" value="UniProtKB-UniRule"/>
</dbReference>
<dbReference type="Proteomes" id="UP000276741">
    <property type="component" value="Chromosome"/>
</dbReference>
<proteinExistence type="inferred from homology"/>
<evidence type="ECO:0000313" key="10">
    <source>
        <dbReference type="Proteomes" id="UP000276741"/>
    </source>
</evidence>
<evidence type="ECO:0000259" key="7">
    <source>
        <dbReference type="Pfam" id="PF13656"/>
    </source>
</evidence>
<accession>A0A348B701</accession>
<dbReference type="RefSeq" id="WP_126451182.1">
    <property type="nucleotide sequence ID" value="NZ_AP018553.1"/>
</dbReference>
<reference evidence="8" key="3">
    <citation type="journal article" date="2019" name="BMC Res. Notes">
        <title>Complete genome sequence of the Sulfodiicoccus acidiphilus strain HS-1T, the first crenarchaeon that lacks polB3, isolated from an acidic hot spring in Ohwaku-dani, Hakone, Japan.</title>
        <authorList>
            <person name="Sakai H.D."/>
            <person name="Kurosawa N."/>
        </authorList>
    </citation>
    <scope>NUCLEOTIDE SEQUENCE</scope>
    <source>
        <strain evidence="8">HS-1</strain>
    </source>
</reference>
<dbReference type="GO" id="GO:0000428">
    <property type="term" value="C:DNA-directed RNA polymerase complex"/>
    <property type="evidence" value="ECO:0007669"/>
    <property type="project" value="UniProtKB-KW"/>
</dbReference>
<dbReference type="InterPro" id="IPR036603">
    <property type="entry name" value="RBP11-like"/>
</dbReference>
<keyword evidence="4 6" id="KW-0804">Transcription</keyword>
<reference evidence="10" key="2">
    <citation type="submission" date="2018-04" db="EMBL/GenBank/DDBJ databases">
        <title>Complete genome sequence of Sulfodiicoccus acidiphilus strain HS-1.</title>
        <authorList>
            <person name="Sakai H.D."/>
            <person name="Kurosawa N."/>
        </authorList>
    </citation>
    <scope>NUCLEOTIDE SEQUENCE [LARGE SCALE GENOMIC DNA]</scope>
    <source>
        <strain evidence="10">HS-1</strain>
    </source>
</reference>
<dbReference type="SUPFAM" id="SSF55257">
    <property type="entry name" value="RBP11-like subunits of RNA polymerase"/>
    <property type="match status" value="1"/>
</dbReference>
<dbReference type="Gene3D" id="3.30.1360.10">
    <property type="entry name" value="RNA polymerase, RBP11-like subunit"/>
    <property type="match status" value="1"/>
</dbReference>
<dbReference type="EC" id="2.7.7.6" evidence="6"/>
<protein>
    <recommendedName>
        <fullName evidence="6">DNA-directed RNA polymerase subunit Rpo11</fullName>
        <ecNumber evidence="6">2.7.7.6</ecNumber>
    </recommendedName>
    <alternativeName>
        <fullName evidence="6">DNA-directed RNA polymerase subunit L</fullName>
    </alternativeName>
</protein>
<dbReference type="PANTHER" id="PTHR13946:SF28">
    <property type="entry name" value="DNA-DIRECTED RNA POLYMERASES I AND III SUBUNIT RPAC2"/>
    <property type="match status" value="1"/>
</dbReference>
<dbReference type="KEGG" id="sacd:HS1genome_2342"/>
<sequence>MEVKVKKTGINYAEVEIEGEEHTLGSLLVDLLLKEDHVKIASYSLPHPLVEKIVIKILTDGEIEPKVALEKAIEKGIELSKKFQRDVEEI</sequence>
<keyword evidence="3 6" id="KW-0548">Nucleotidyltransferase</keyword>
<comment type="catalytic activity">
    <reaction evidence="6">
        <text>RNA(n) + a ribonucleoside 5'-triphosphate = RNA(n+1) + diphosphate</text>
        <dbReference type="Rhea" id="RHEA:21248"/>
        <dbReference type="Rhea" id="RHEA-COMP:14527"/>
        <dbReference type="Rhea" id="RHEA-COMP:17342"/>
        <dbReference type="ChEBI" id="CHEBI:33019"/>
        <dbReference type="ChEBI" id="CHEBI:61557"/>
        <dbReference type="ChEBI" id="CHEBI:140395"/>
        <dbReference type="EC" id="2.7.7.6"/>
    </reaction>
</comment>
<dbReference type="GO" id="GO:0046983">
    <property type="term" value="F:protein dimerization activity"/>
    <property type="evidence" value="ECO:0007669"/>
    <property type="project" value="InterPro"/>
</dbReference>
<dbReference type="HAMAP" id="MF_00261">
    <property type="entry name" value="RNApol_arch_Rpo11"/>
    <property type="match status" value="1"/>
</dbReference>
<evidence type="ECO:0000256" key="6">
    <source>
        <dbReference type="HAMAP-Rule" id="MF_00261"/>
    </source>
</evidence>
<dbReference type="GO" id="GO:0003899">
    <property type="term" value="F:DNA-directed RNA polymerase activity"/>
    <property type="evidence" value="ECO:0007669"/>
    <property type="project" value="UniProtKB-UniRule"/>
</dbReference>
<dbReference type="OrthoDB" id="24205at2157"/>
<reference evidence="9" key="1">
    <citation type="journal article" date="2014" name="Int. J. Syst. Evol. Microbiol.">
        <title>Complete genome sequence of Corynebacterium casei LMG S-19264T (=DSM 44701T), isolated from a smear-ripened cheese.</title>
        <authorList>
            <consortium name="US DOE Joint Genome Institute (JGI-PGF)"/>
            <person name="Walter F."/>
            <person name="Albersmeier A."/>
            <person name="Kalinowski J."/>
            <person name="Ruckert C."/>
        </authorList>
    </citation>
    <scope>NUCLEOTIDE SEQUENCE</scope>
    <source>
        <strain evidence="9">JCM 31740</strain>
    </source>
</reference>
<keyword evidence="2 6" id="KW-0808">Transferase</keyword>
<dbReference type="NCBIfam" id="NF002233">
    <property type="entry name" value="PRK01146.1-1"/>
    <property type="match status" value="1"/>
</dbReference>
<evidence type="ECO:0000256" key="5">
    <source>
        <dbReference type="ARBA" id="ARBA00025751"/>
    </source>
</evidence>
<dbReference type="Proteomes" id="UP000616143">
    <property type="component" value="Unassembled WGS sequence"/>
</dbReference>
<name>A0A348B701_9CREN</name>
<evidence type="ECO:0000256" key="3">
    <source>
        <dbReference type="ARBA" id="ARBA00022695"/>
    </source>
</evidence>
<evidence type="ECO:0000256" key="4">
    <source>
        <dbReference type="ARBA" id="ARBA00023163"/>
    </source>
</evidence>
<keyword evidence="1 6" id="KW-0240">DNA-directed RNA polymerase</keyword>
<evidence type="ECO:0000256" key="2">
    <source>
        <dbReference type="ARBA" id="ARBA00022679"/>
    </source>
</evidence>
<evidence type="ECO:0000313" key="9">
    <source>
        <dbReference type="EMBL" id="GGU03211.1"/>
    </source>
</evidence>
<dbReference type="InterPro" id="IPR009025">
    <property type="entry name" value="RBP11-like_dimer"/>
</dbReference>
<dbReference type="GO" id="GO:0005737">
    <property type="term" value="C:cytoplasm"/>
    <property type="evidence" value="ECO:0007669"/>
    <property type="project" value="UniProtKB-SubCell"/>
</dbReference>
<dbReference type="GeneID" id="38667793"/>
<keyword evidence="6" id="KW-0963">Cytoplasm</keyword>
<dbReference type="PROSITE" id="PS01154">
    <property type="entry name" value="RNA_POL_L_13KD"/>
    <property type="match status" value="1"/>
</dbReference>
<feature type="domain" description="DNA-directed RNA polymerase RBP11-like dimerisation" evidence="7">
    <location>
        <begin position="13"/>
        <end position="84"/>
    </location>
</feature>
<dbReference type="EMBL" id="BMQS01000025">
    <property type="protein sequence ID" value="GGU03211.1"/>
    <property type="molecule type" value="Genomic_DNA"/>
</dbReference>
<dbReference type="AlphaFoldDB" id="A0A348B701"/>
<comment type="similarity">
    <text evidence="5 6">Belongs to the archaeal Rpo11/eukaryotic RPB11/RPC19 RNA polymerase subunit family.</text>
</comment>
<reference evidence="9" key="4">
    <citation type="submission" date="2020-09" db="EMBL/GenBank/DDBJ databases">
        <authorList>
            <person name="Sun Q."/>
            <person name="Ohkuma M."/>
        </authorList>
    </citation>
    <scope>NUCLEOTIDE SEQUENCE</scope>
    <source>
        <strain evidence="9">JCM 31740</strain>
    </source>
</reference>
<keyword evidence="10" id="KW-1185">Reference proteome</keyword>
<comment type="subcellular location">
    <subcellularLocation>
        <location evidence="6">Cytoplasm</location>
    </subcellularLocation>
</comment>
<comment type="function">
    <text evidence="6">DNA-dependent RNA polymerase (RNAP) catalyzes the transcription of DNA into RNA using the four ribonucleoside triphosphates as substrates.</text>
</comment>
<dbReference type="Pfam" id="PF13656">
    <property type="entry name" value="RNA_pol_L_2"/>
    <property type="match status" value="1"/>
</dbReference>
<dbReference type="InterPro" id="IPR008193">
    <property type="entry name" value="RNA_pol_Rpb11_13-16kDa_CS"/>
</dbReference>
<gene>
    <name evidence="6" type="primary">rpo11</name>
    <name evidence="6" type="synonym">rpoL</name>
    <name evidence="9" type="ORF">GCM10007116_20190</name>
    <name evidence="8" type="ORF">HS1genome_2342</name>
</gene>
<dbReference type="GO" id="GO:0003677">
    <property type="term" value="F:DNA binding"/>
    <property type="evidence" value="ECO:0007669"/>
    <property type="project" value="InterPro"/>
</dbReference>
<dbReference type="EMBL" id="AP018553">
    <property type="protein sequence ID" value="BBD73953.1"/>
    <property type="molecule type" value="Genomic_DNA"/>
</dbReference>
<dbReference type="PANTHER" id="PTHR13946">
    <property type="entry name" value="DNA-DIRECTED RNA POLYMERASE I,II,III"/>
    <property type="match status" value="1"/>
</dbReference>
<dbReference type="InterPro" id="IPR022905">
    <property type="entry name" value="Rpo11-like"/>
</dbReference>
<organism evidence="8 10">
    <name type="scientific">Sulfodiicoccus acidiphilus</name>
    <dbReference type="NCBI Taxonomy" id="1670455"/>
    <lineage>
        <taxon>Archaea</taxon>
        <taxon>Thermoproteota</taxon>
        <taxon>Thermoprotei</taxon>
        <taxon>Sulfolobales</taxon>
        <taxon>Sulfolobaceae</taxon>
        <taxon>Sulfodiicoccus</taxon>
    </lineage>
</organism>
<evidence type="ECO:0000313" key="8">
    <source>
        <dbReference type="EMBL" id="BBD73953.1"/>
    </source>
</evidence>
<comment type="subunit">
    <text evidence="6">Part of the RNA polymerase complex.</text>
</comment>
<evidence type="ECO:0000256" key="1">
    <source>
        <dbReference type="ARBA" id="ARBA00022478"/>
    </source>
</evidence>